<evidence type="ECO:0000259" key="1">
    <source>
        <dbReference type="PROSITE" id="PS51677"/>
    </source>
</evidence>
<dbReference type="GO" id="GO:0016810">
    <property type="term" value="F:hydrolase activity, acting on carbon-nitrogen (but not peptide) bonds"/>
    <property type="evidence" value="ECO:0007669"/>
    <property type="project" value="InterPro"/>
</dbReference>
<dbReference type="GO" id="GO:0016020">
    <property type="term" value="C:membrane"/>
    <property type="evidence" value="ECO:0007669"/>
    <property type="project" value="TreeGrafter"/>
</dbReference>
<evidence type="ECO:0000313" key="2">
    <source>
        <dbReference type="EMBL" id="ACA59908.1"/>
    </source>
</evidence>
<dbReference type="RefSeq" id="WP_012302493.1">
    <property type="nucleotide sequence ID" value="NC_010424.1"/>
</dbReference>
<reference evidence="2 3" key="2">
    <citation type="journal article" date="2008" name="Science">
        <title>Environmental genomics reveals a single-species ecosystem deep within Earth.</title>
        <authorList>
            <person name="Chivian D."/>
            <person name="Brodie E.L."/>
            <person name="Alm E.J."/>
            <person name="Culley D.E."/>
            <person name="Dehal P.S."/>
            <person name="Desantis T.Z."/>
            <person name="Gihring T.M."/>
            <person name="Lapidus A."/>
            <person name="Lin L.H."/>
            <person name="Lowry S.R."/>
            <person name="Moser D.P."/>
            <person name="Richardson P.M."/>
            <person name="Southam G."/>
            <person name="Wanger G."/>
            <person name="Pratt L.M."/>
            <person name="Andersen G.L."/>
            <person name="Hazen T.C."/>
            <person name="Brockman F.J."/>
            <person name="Arkin A.P."/>
            <person name="Onstott T.C."/>
        </authorList>
    </citation>
    <scope>NUCLEOTIDE SEQUENCE [LARGE SCALE GENOMIC DNA]</scope>
    <source>
        <strain evidence="2 3">MP104C</strain>
    </source>
</reference>
<organism evidence="2 3">
    <name type="scientific">Desulforudis audaxviator (strain MP104C)</name>
    <dbReference type="NCBI Taxonomy" id="477974"/>
    <lineage>
        <taxon>Bacteria</taxon>
        <taxon>Bacillati</taxon>
        <taxon>Bacillota</taxon>
        <taxon>Clostridia</taxon>
        <taxon>Thermoanaerobacterales</taxon>
        <taxon>Candidatus Desulforudaceae</taxon>
        <taxon>Candidatus Desulforudis</taxon>
    </lineage>
</organism>
<sequence>MRIYVVSSRNLKRNLIVAAVLVLAAAAFTSVMVRQPMAVVPTLTEHSGIVYKVKTGDPVVALTFDISWGEKVPQQVLDILKQEDVKCTFFLSGPWAVKHPEIARRIADDGHEVGSHGWRHVNYSTFSDEVIKEEIAKAHKALEETTGRTPALIRTPNGDWNERVVKAVSEAGYRAIQWSVDSLDWKDIGAQASTKRVLDRVEPGAVILMHASDSAEQTPDSLPGIIKGLKEKGYTLVTVSELLKHGRGVAE</sequence>
<feature type="domain" description="NodB homology" evidence="1">
    <location>
        <begin position="58"/>
        <end position="237"/>
    </location>
</feature>
<dbReference type="InterPro" id="IPR011330">
    <property type="entry name" value="Glyco_hydro/deAcase_b/a-brl"/>
</dbReference>
<dbReference type="Proteomes" id="UP000008544">
    <property type="component" value="Chromosome"/>
</dbReference>
<dbReference type="PANTHER" id="PTHR10587">
    <property type="entry name" value="GLYCOSYL TRANSFERASE-RELATED"/>
    <property type="match status" value="1"/>
</dbReference>
<dbReference type="GO" id="GO:0005975">
    <property type="term" value="P:carbohydrate metabolic process"/>
    <property type="evidence" value="ECO:0007669"/>
    <property type="project" value="InterPro"/>
</dbReference>
<keyword evidence="3" id="KW-1185">Reference proteome</keyword>
<dbReference type="KEGG" id="dau:Daud_1399"/>
<name>B1I4B6_DESAP</name>
<dbReference type="Gene3D" id="3.20.20.370">
    <property type="entry name" value="Glycoside hydrolase/deacetylase"/>
    <property type="match status" value="1"/>
</dbReference>
<protein>
    <submittedName>
        <fullName evidence="2">Polysaccharide deacetylase</fullName>
    </submittedName>
</protein>
<dbReference type="Pfam" id="PF01522">
    <property type="entry name" value="Polysacc_deac_1"/>
    <property type="match status" value="1"/>
</dbReference>
<dbReference type="HOGENOM" id="CLU_021264_0_2_9"/>
<dbReference type="EMBL" id="CP000860">
    <property type="protein sequence ID" value="ACA59908.1"/>
    <property type="molecule type" value="Genomic_DNA"/>
</dbReference>
<accession>B1I4B6</accession>
<dbReference type="InterPro" id="IPR050248">
    <property type="entry name" value="Polysacc_deacetylase_ArnD"/>
</dbReference>
<gene>
    <name evidence="2" type="ordered locus">Daud_1399</name>
</gene>
<reference evidence="3" key="1">
    <citation type="submission" date="2007-10" db="EMBL/GenBank/DDBJ databases">
        <title>Complete sequence of chromosome of Desulforudis audaxviator MP104C.</title>
        <authorList>
            <person name="Copeland A."/>
            <person name="Lucas S."/>
            <person name="Lapidus A."/>
            <person name="Barry K."/>
            <person name="Glavina del Rio T."/>
            <person name="Dalin E."/>
            <person name="Tice H."/>
            <person name="Bruce D."/>
            <person name="Pitluck S."/>
            <person name="Lowry S.R."/>
            <person name="Larimer F."/>
            <person name="Land M.L."/>
            <person name="Hauser L."/>
            <person name="Kyrpides N."/>
            <person name="Ivanova N.N."/>
            <person name="Richardson P."/>
        </authorList>
    </citation>
    <scope>NUCLEOTIDE SEQUENCE [LARGE SCALE GENOMIC DNA]</scope>
    <source>
        <strain evidence="3">MP104C</strain>
    </source>
</reference>
<dbReference type="STRING" id="477974.Daud_1399"/>
<evidence type="ECO:0000313" key="3">
    <source>
        <dbReference type="Proteomes" id="UP000008544"/>
    </source>
</evidence>
<dbReference type="AlphaFoldDB" id="B1I4B6"/>
<dbReference type="NCBIfam" id="TIGR02764">
    <property type="entry name" value="spore_ybaN_pdaB"/>
    <property type="match status" value="1"/>
</dbReference>
<dbReference type="PANTHER" id="PTHR10587:SF128">
    <property type="entry name" value="POLYSACCHARIDE DEACETYLASE PDAB-RELATED"/>
    <property type="match status" value="1"/>
</dbReference>
<dbReference type="InterPro" id="IPR002509">
    <property type="entry name" value="NODB_dom"/>
</dbReference>
<dbReference type="InterPro" id="IPR014132">
    <property type="entry name" value="PdaB-like"/>
</dbReference>
<proteinExistence type="predicted"/>
<dbReference type="OrthoDB" id="61520at2"/>
<dbReference type="eggNOG" id="COG0726">
    <property type="taxonomic scope" value="Bacteria"/>
</dbReference>
<dbReference type="PROSITE" id="PS51677">
    <property type="entry name" value="NODB"/>
    <property type="match status" value="1"/>
</dbReference>
<dbReference type="SUPFAM" id="SSF88713">
    <property type="entry name" value="Glycoside hydrolase/deacetylase"/>
    <property type="match status" value="1"/>
</dbReference>